<protein>
    <submittedName>
        <fullName evidence="2">UDP-glucose 4-epimerase</fullName>
        <ecNumber evidence="2">5.1.3.2</ecNumber>
    </submittedName>
</protein>
<dbReference type="Gene3D" id="3.90.25.10">
    <property type="entry name" value="UDP-galactose 4-epimerase, domain 1"/>
    <property type="match status" value="1"/>
</dbReference>
<sequence>MKILVTGGAGFIGRWVVKRLLTDHHQVTVLDNFSSGREANIKAFISHPNFQLIEGDIKDQDLIETIFMQQKFDLCYHLAACINVQDSIDAPRTTIENDVMGTFNVLEACRQYGTKMVFMSTCMVYAPCPQEGSINEEHPVRPASPYAAAKLAGEHLTLSYYYTYGLPVVVVRPFNTYGPFQKTNGEGGVIAIFLNRALKGETLKIYGTGNQTRDFLYVEDCANFVARAGLERAAEGRVLNAGTGRDITINSLAAMIASVYFAGDREQVLEHVPHIHPQSEIDRLRCDYNLASRILNWHPTVDLEKGLQLTMEWIRTYTRNL</sequence>
<dbReference type="EMBL" id="CP017019">
    <property type="protein sequence ID" value="AOQ23403.1"/>
    <property type="molecule type" value="Genomic_DNA"/>
</dbReference>
<gene>
    <name evidence="2" type="ORF">Maut_00945</name>
    <name evidence="3" type="ORF">MTAT_29780</name>
</gene>
<dbReference type="EC" id="5.1.3.2" evidence="2"/>
<dbReference type="EMBL" id="VCDX01000023">
    <property type="protein sequence ID" value="TYL06936.1"/>
    <property type="molecule type" value="Genomic_DNA"/>
</dbReference>
<reference evidence="3 5" key="2">
    <citation type="submission" date="2019-05" db="EMBL/GenBank/DDBJ databases">
        <title>Genome sequence of Moorella thermoacetica ATCC 33924.</title>
        <authorList>
            <person name="Poehlein A."/>
            <person name="Bengelsdorf F.R."/>
            <person name="Duerre P."/>
            <person name="Daniel R."/>
        </authorList>
    </citation>
    <scope>NUCLEOTIDE SEQUENCE [LARGE SCALE GENOMIC DNA]</scope>
    <source>
        <strain evidence="3 5">ATCC 33924</strain>
    </source>
</reference>
<evidence type="ECO:0000259" key="1">
    <source>
        <dbReference type="Pfam" id="PF16363"/>
    </source>
</evidence>
<dbReference type="InterPro" id="IPR016040">
    <property type="entry name" value="NAD(P)-bd_dom"/>
</dbReference>
<reference evidence="2 4" key="1">
    <citation type="submission" date="2016-08" db="EMBL/GenBank/DDBJ databases">
        <title>Moorella thermoacetica DSM 103132.</title>
        <authorList>
            <person name="Jendresen C.B."/>
            <person name="Redl S.M."/>
            <person name="Jensen T.O."/>
            <person name="Nielsen A.T."/>
        </authorList>
    </citation>
    <scope>NUCLEOTIDE SEQUENCE [LARGE SCALE GENOMIC DNA]</scope>
    <source>
        <strain evidence="2 4">DSM 103132</strain>
    </source>
</reference>
<name>A0AAC9HGU3_NEOTH</name>
<dbReference type="Proteomes" id="UP000094598">
    <property type="component" value="Chromosome"/>
</dbReference>
<evidence type="ECO:0000313" key="5">
    <source>
        <dbReference type="Proteomes" id="UP000322283"/>
    </source>
</evidence>
<dbReference type="Proteomes" id="UP000322283">
    <property type="component" value="Unassembled WGS sequence"/>
</dbReference>
<dbReference type="AlphaFoldDB" id="A0AAC9HGU3"/>
<dbReference type="Gene3D" id="3.40.50.720">
    <property type="entry name" value="NAD(P)-binding Rossmann-like Domain"/>
    <property type="match status" value="1"/>
</dbReference>
<feature type="domain" description="NAD(P)-binding" evidence="1">
    <location>
        <begin position="4"/>
        <end position="308"/>
    </location>
</feature>
<dbReference type="InterPro" id="IPR036291">
    <property type="entry name" value="NAD(P)-bd_dom_sf"/>
</dbReference>
<accession>A0AAC9HGU3</accession>
<keyword evidence="2" id="KW-0413">Isomerase</keyword>
<evidence type="ECO:0000313" key="4">
    <source>
        <dbReference type="Proteomes" id="UP000094598"/>
    </source>
</evidence>
<proteinExistence type="predicted"/>
<organism evidence="2 4">
    <name type="scientific">Neomoorella thermoacetica</name>
    <name type="common">Clostridium thermoaceticum</name>
    <dbReference type="NCBI Taxonomy" id="1525"/>
    <lineage>
        <taxon>Bacteria</taxon>
        <taxon>Bacillati</taxon>
        <taxon>Bacillota</taxon>
        <taxon>Clostridia</taxon>
        <taxon>Neomoorellales</taxon>
        <taxon>Neomoorellaceae</taxon>
        <taxon>Neomoorella</taxon>
    </lineage>
</organism>
<keyword evidence="5" id="KW-1185">Reference proteome</keyword>
<evidence type="ECO:0000313" key="3">
    <source>
        <dbReference type="EMBL" id="TYL06936.1"/>
    </source>
</evidence>
<dbReference type="SUPFAM" id="SSF51735">
    <property type="entry name" value="NAD(P)-binding Rossmann-fold domains"/>
    <property type="match status" value="1"/>
</dbReference>
<dbReference type="RefSeq" id="WP_069588783.1">
    <property type="nucleotide sequence ID" value="NZ_CP017019.1"/>
</dbReference>
<dbReference type="Pfam" id="PF16363">
    <property type="entry name" value="GDP_Man_Dehyd"/>
    <property type="match status" value="1"/>
</dbReference>
<evidence type="ECO:0000313" key="2">
    <source>
        <dbReference type="EMBL" id="AOQ23403.1"/>
    </source>
</evidence>
<dbReference type="PANTHER" id="PTHR43000">
    <property type="entry name" value="DTDP-D-GLUCOSE 4,6-DEHYDRATASE-RELATED"/>
    <property type="match status" value="1"/>
</dbReference>
<dbReference type="GO" id="GO:0003978">
    <property type="term" value="F:UDP-glucose 4-epimerase activity"/>
    <property type="evidence" value="ECO:0007669"/>
    <property type="project" value="UniProtKB-EC"/>
</dbReference>